<dbReference type="RefSeq" id="WP_168138751.1">
    <property type="nucleotide sequence ID" value="NZ_JAAVJR010000006.1"/>
</dbReference>
<evidence type="ECO:0000313" key="3">
    <source>
        <dbReference type="EMBL" id="NJW53648.1"/>
    </source>
</evidence>
<dbReference type="Gene3D" id="3.40.50.1820">
    <property type="entry name" value="alpha/beta hydrolase"/>
    <property type="match status" value="1"/>
</dbReference>
<reference evidence="3 4" key="1">
    <citation type="submission" date="2020-03" db="EMBL/GenBank/DDBJ databases">
        <title>Salinimicrobium sp. nov, isolated from SCS.</title>
        <authorList>
            <person name="Cao W.R."/>
        </authorList>
    </citation>
    <scope>NUCLEOTIDE SEQUENCE [LARGE SCALE GENOMIC DNA]</scope>
    <source>
        <strain evidence="4">J15B91</strain>
    </source>
</reference>
<comment type="caution">
    <text evidence="3">The sequence shown here is derived from an EMBL/GenBank/DDBJ whole genome shotgun (WGS) entry which is preliminary data.</text>
</comment>
<dbReference type="Proteomes" id="UP000703674">
    <property type="component" value="Unassembled WGS sequence"/>
</dbReference>
<dbReference type="EMBL" id="JAAVJR010000006">
    <property type="protein sequence ID" value="NJW53648.1"/>
    <property type="molecule type" value="Genomic_DNA"/>
</dbReference>
<dbReference type="SUPFAM" id="SSF53474">
    <property type="entry name" value="alpha/beta-Hydrolases"/>
    <property type="match status" value="1"/>
</dbReference>
<sequence>MKTLPVLLITLFTYFASSSQSVVKELSESDFSIGKSITIESKILGEERILNIYLPSSYSTDSLKTYSLIYLLDGSRDEDFIHISGIVQFASFPWINTLPESIVVGIANIDRMRDFTYPSGNKLDQTEFPESGASEKFIGFLEKEVLPFVENRFRTNDERTFIGQSLGGLLGTEILLKAPHMFDNYILVSPSLWWDDENLLKAEIGNFDSCKKIYIAVGKEGDVMERTAKGLYEKLLTEKSNNTNLYFNFLEDKTHGDALHEAVYKAFEAFAQKTTSTSD</sequence>
<dbReference type="Pfam" id="PF00756">
    <property type="entry name" value="Esterase"/>
    <property type="match status" value="1"/>
</dbReference>
<dbReference type="InterPro" id="IPR052558">
    <property type="entry name" value="Siderophore_Hydrolase_D"/>
</dbReference>
<gene>
    <name evidence="3" type="ORF">HC175_12035</name>
</gene>
<dbReference type="GO" id="GO:0016787">
    <property type="term" value="F:hydrolase activity"/>
    <property type="evidence" value="ECO:0007669"/>
    <property type="project" value="UniProtKB-KW"/>
</dbReference>
<organism evidence="3 4">
    <name type="scientific">Salinimicrobium oceani</name>
    <dbReference type="NCBI Taxonomy" id="2722702"/>
    <lineage>
        <taxon>Bacteria</taxon>
        <taxon>Pseudomonadati</taxon>
        <taxon>Bacteroidota</taxon>
        <taxon>Flavobacteriia</taxon>
        <taxon>Flavobacteriales</taxon>
        <taxon>Flavobacteriaceae</taxon>
        <taxon>Salinimicrobium</taxon>
    </lineage>
</organism>
<keyword evidence="2 3" id="KW-0378">Hydrolase</keyword>
<comment type="similarity">
    <text evidence="1">Belongs to the esterase D family.</text>
</comment>
<evidence type="ECO:0000313" key="4">
    <source>
        <dbReference type="Proteomes" id="UP000703674"/>
    </source>
</evidence>
<evidence type="ECO:0000256" key="2">
    <source>
        <dbReference type="ARBA" id="ARBA00022801"/>
    </source>
</evidence>
<dbReference type="PANTHER" id="PTHR40841:SF2">
    <property type="entry name" value="SIDEROPHORE-DEGRADING ESTERASE (EUROFUNG)"/>
    <property type="match status" value="1"/>
</dbReference>
<dbReference type="InterPro" id="IPR029058">
    <property type="entry name" value="AB_hydrolase_fold"/>
</dbReference>
<accession>A0ABX1D4K2</accession>
<name>A0ABX1D4K2_9FLAO</name>
<evidence type="ECO:0000256" key="1">
    <source>
        <dbReference type="ARBA" id="ARBA00005622"/>
    </source>
</evidence>
<protein>
    <submittedName>
        <fullName evidence="3">Alpha/beta hydrolase</fullName>
    </submittedName>
</protein>
<dbReference type="PANTHER" id="PTHR40841">
    <property type="entry name" value="SIDEROPHORE TRIACETYLFUSARININE C ESTERASE"/>
    <property type="match status" value="1"/>
</dbReference>
<dbReference type="InterPro" id="IPR000801">
    <property type="entry name" value="Esterase-like"/>
</dbReference>
<proteinExistence type="inferred from homology"/>
<keyword evidence="4" id="KW-1185">Reference proteome</keyword>